<keyword evidence="1" id="KW-0378">Hydrolase</keyword>
<proteinExistence type="predicted"/>
<sequence length="97" mass="11234">MAIRISDQIRAKLAAEHDVGVPEVEQCFANRTGHLLIDTREEHATDPPTRWFIAPTNKGRLLKVCYVPRGDYFIRTCYEPNEAELAIYRRHGKPHDF</sequence>
<accession>A0ABR8UKY4</accession>
<evidence type="ECO:0000313" key="1">
    <source>
        <dbReference type="EMBL" id="MBD7988309.1"/>
    </source>
</evidence>
<keyword evidence="2" id="KW-1185">Reference proteome</keyword>
<dbReference type="GO" id="GO:0016787">
    <property type="term" value="F:hydrolase activity"/>
    <property type="evidence" value="ECO:0007669"/>
    <property type="project" value="UniProtKB-KW"/>
</dbReference>
<name>A0ABR8UKY4_9GAMM</name>
<dbReference type="EMBL" id="JACSQJ010000005">
    <property type="protein sequence ID" value="MBD7988309.1"/>
    <property type="molecule type" value="Genomic_DNA"/>
</dbReference>
<dbReference type="Proteomes" id="UP000647183">
    <property type="component" value="Unassembled WGS sequence"/>
</dbReference>
<comment type="caution">
    <text evidence="1">The sequence shown here is derived from an EMBL/GenBank/DDBJ whole genome shotgun (WGS) entry which is preliminary data.</text>
</comment>
<organism evidence="1 2">
    <name type="scientific">Luteimonas colneyensis</name>
    <dbReference type="NCBI Taxonomy" id="2762230"/>
    <lineage>
        <taxon>Bacteria</taxon>
        <taxon>Pseudomonadati</taxon>
        <taxon>Pseudomonadota</taxon>
        <taxon>Gammaproteobacteria</taxon>
        <taxon>Lysobacterales</taxon>
        <taxon>Lysobacteraceae</taxon>
        <taxon>Luteimonas</taxon>
    </lineage>
</organism>
<gene>
    <name evidence="1" type="ORF">H9645_09745</name>
</gene>
<protein>
    <submittedName>
        <fullName evidence="1">ADP-ribosyl-(Dinitrogen reductase) hydrolase</fullName>
    </submittedName>
</protein>
<evidence type="ECO:0000313" key="2">
    <source>
        <dbReference type="Proteomes" id="UP000647183"/>
    </source>
</evidence>
<reference evidence="1 2" key="1">
    <citation type="submission" date="2020-08" db="EMBL/GenBank/DDBJ databases">
        <title>A Genomic Blueprint of the Chicken Gut Microbiome.</title>
        <authorList>
            <person name="Gilroy R."/>
            <person name="Ravi A."/>
            <person name="Getino M."/>
            <person name="Pursley I."/>
            <person name="Horton D.L."/>
            <person name="Alikhan N.-F."/>
            <person name="Baker D."/>
            <person name="Gharbi K."/>
            <person name="Hall N."/>
            <person name="Watson M."/>
            <person name="Adriaenssens E.M."/>
            <person name="Foster-Nyarko E."/>
            <person name="Jarju S."/>
            <person name="Secka A."/>
            <person name="Antonio M."/>
            <person name="Oren A."/>
            <person name="Chaudhuri R."/>
            <person name="La Ragione R.M."/>
            <person name="Hildebrand F."/>
            <person name="Pallen M.J."/>
        </authorList>
    </citation>
    <scope>NUCLEOTIDE SEQUENCE [LARGE SCALE GENOMIC DNA]</scope>
    <source>
        <strain evidence="1 2">Sa2BVA3</strain>
    </source>
</reference>
<dbReference type="RefSeq" id="WP_191729513.1">
    <property type="nucleotide sequence ID" value="NZ_JACSQJ010000005.1"/>
</dbReference>